<organism evidence="4 5">
    <name type="scientific">Corynebacterium minutissimum</name>
    <dbReference type="NCBI Taxonomy" id="38301"/>
    <lineage>
        <taxon>Bacteria</taxon>
        <taxon>Bacillati</taxon>
        <taxon>Actinomycetota</taxon>
        <taxon>Actinomycetes</taxon>
        <taxon>Mycobacteriales</taxon>
        <taxon>Corynebacteriaceae</taxon>
        <taxon>Corynebacterium</taxon>
    </lineage>
</organism>
<evidence type="ECO:0000313" key="6">
    <source>
        <dbReference type="Proteomes" id="UP000594905"/>
    </source>
</evidence>
<dbReference type="GO" id="GO:0005524">
    <property type="term" value="F:ATP binding"/>
    <property type="evidence" value="ECO:0007669"/>
    <property type="project" value="UniProtKB-KW"/>
</dbReference>
<dbReference type="InterPro" id="IPR025420">
    <property type="entry name" value="DUF4143"/>
</dbReference>
<dbReference type="STRING" id="38301.NX84_01065"/>
<proteinExistence type="predicted"/>
<dbReference type="InterPro" id="IPR027417">
    <property type="entry name" value="P-loop_NTPase"/>
</dbReference>
<keyword evidence="6" id="KW-1185">Reference proteome</keyword>
<dbReference type="EMBL" id="CP065689">
    <property type="protein sequence ID" value="QPS59953.1"/>
    <property type="molecule type" value="Genomic_DNA"/>
</dbReference>
<evidence type="ECO:0000259" key="2">
    <source>
        <dbReference type="Pfam" id="PF13635"/>
    </source>
</evidence>
<feature type="domain" description="AAA" evidence="1">
    <location>
        <begin position="23"/>
        <end position="141"/>
    </location>
</feature>
<name>A0A2X4RLB2_9CORY</name>
<gene>
    <name evidence="3" type="ORF">I6G51_01670</name>
    <name evidence="4" type="ORF">NCTC10288_00045</name>
</gene>
<dbReference type="OrthoDB" id="128089at2"/>
<keyword evidence="3" id="KW-0067">ATP-binding</keyword>
<evidence type="ECO:0000313" key="4">
    <source>
        <dbReference type="EMBL" id="SQH98092.1"/>
    </source>
</evidence>
<keyword evidence="3" id="KW-0547">Nucleotide-binding</keyword>
<evidence type="ECO:0000259" key="1">
    <source>
        <dbReference type="Pfam" id="PF13173"/>
    </source>
</evidence>
<dbReference type="PANTHER" id="PTHR43566:SF2">
    <property type="entry name" value="DUF4143 DOMAIN-CONTAINING PROTEIN"/>
    <property type="match status" value="1"/>
</dbReference>
<dbReference type="InterPro" id="IPR041682">
    <property type="entry name" value="AAA_14"/>
</dbReference>
<dbReference type="KEGG" id="cmin:NCTC10288_00045"/>
<dbReference type="EMBL" id="LS483460">
    <property type="protein sequence ID" value="SQH98092.1"/>
    <property type="molecule type" value="Genomic_DNA"/>
</dbReference>
<dbReference type="SUPFAM" id="SSF52540">
    <property type="entry name" value="P-loop containing nucleoside triphosphate hydrolases"/>
    <property type="match status" value="1"/>
</dbReference>
<dbReference type="Proteomes" id="UP000249264">
    <property type="component" value="Chromosome 1"/>
</dbReference>
<sequence length="428" mass="47503">MTLTHEVPRHGVSIAREILEDSPLLVVQGARQVGKSTLLCQALNEEEAHFVTLDDALALDYARHDPAGFVEQAGSRTLVIDEAQRAPELALALKASIDRDRRPGRFAITGSSDLLRLPGVSDSLAGRAESLRVYGLSQGEIAEREQPEDWVAWAVDGYQGLERWNEYGGSSDELRSAIIAGGYPEPLKRSDRRRQERWYGSYVERLATHDSRELGNGSRFSQYLETLLRVIANQPQAELVKSKVARSLGIAESSLGEYLTLAEMMYLIDITPGWGMGYSSRALKRPKVSIADTGLAAFLTGFSVEKSRVAGGFEHYGALVEAFVCGELLKQATWSRERFKIAHYRKRAIEIDIVIELADGRVVPVEVKSALSVDARSWKNVVRFGMEHQERCSAGVVLYHGSRAVTVEQDGFPVHVLPISSLWQHEDQ</sequence>
<dbReference type="GeneID" id="70781999"/>
<dbReference type="RefSeq" id="WP_039672867.1">
    <property type="nucleotide sequence ID" value="NZ_CP065689.1"/>
</dbReference>
<reference evidence="4 5" key="1">
    <citation type="submission" date="2018-06" db="EMBL/GenBank/DDBJ databases">
        <authorList>
            <consortium name="Pathogen Informatics"/>
            <person name="Doyle S."/>
        </authorList>
    </citation>
    <scope>NUCLEOTIDE SEQUENCE [LARGE SCALE GENOMIC DNA]</scope>
    <source>
        <strain evidence="4 5">NCTC10288</strain>
    </source>
</reference>
<dbReference type="Pfam" id="PF13173">
    <property type="entry name" value="AAA_14"/>
    <property type="match status" value="1"/>
</dbReference>
<feature type="domain" description="DUF4143" evidence="2">
    <location>
        <begin position="210"/>
        <end position="369"/>
    </location>
</feature>
<accession>A0A2X4RLB2</accession>
<dbReference type="AlphaFoldDB" id="A0A2X4RLB2"/>
<dbReference type="Proteomes" id="UP000594905">
    <property type="component" value="Chromosome"/>
</dbReference>
<reference evidence="3 6" key="2">
    <citation type="submission" date="2020-12" db="EMBL/GenBank/DDBJ databases">
        <title>FDA dAtabase for Regulatory Grade micrObial Sequences (FDA-ARGOS): Supporting development and validation of Infectious Disease Dx tests.</title>
        <authorList>
            <person name="Sproer C."/>
            <person name="Gronow S."/>
            <person name="Severitt S."/>
            <person name="Schroder I."/>
            <person name="Tallon L."/>
            <person name="Sadzewicz L."/>
            <person name="Zhao X."/>
            <person name="Boylan J."/>
            <person name="Ott S."/>
            <person name="Bowen H."/>
            <person name="Vavikolanu K."/>
            <person name="Mehta A."/>
            <person name="Aluvathingal J."/>
            <person name="Nadendla S."/>
            <person name="Lowell S."/>
            <person name="Myers T."/>
            <person name="Yan Y."/>
            <person name="Sichtig H."/>
        </authorList>
    </citation>
    <scope>NUCLEOTIDE SEQUENCE [LARGE SCALE GENOMIC DNA]</scope>
    <source>
        <strain evidence="3 6">FDAARGOS_894</strain>
    </source>
</reference>
<evidence type="ECO:0000313" key="5">
    <source>
        <dbReference type="Proteomes" id="UP000249264"/>
    </source>
</evidence>
<dbReference type="PANTHER" id="PTHR43566">
    <property type="entry name" value="CONSERVED PROTEIN"/>
    <property type="match status" value="1"/>
</dbReference>
<evidence type="ECO:0000313" key="3">
    <source>
        <dbReference type="EMBL" id="QPS59953.1"/>
    </source>
</evidence>
<protein>
    <submittedName>
        <fullName evidence="4">AAA+ superfamily ATPase</fullName>
    </submittedName>
    <submittedName>
        <fullName evidence="3">ATP-binding protein</fullName>
    </submittedName>
</protein>
<dbReference type="Pfam" id="PF13635">
    <property type="entry name" value="DUF4143"/>
    <property type="match status" value="1"/>
</dbReference>